<name>A0ABV6KMC1_9BACI</name>
<reference evidence="1 2" key="1">
    <citation type="submission" date="2024-09" db="EMBL/GenBank/DDBJ databases">
        <authorList>
            <person name="Sun Q."/>
            <person name="Mori K."/>
        </authorList>
    </citation>
    <scope>NUCLEOTIDE SEQUENCE [LARGE SCALE GENOMIC DNA]</scope>
    <source>
        <strain evidence="1 2">NCAIM B.02610</strain>
    </source>
</reference>
<sequence>MKREQNVPITVIRQRVLYNALLEAVGKRIFLLSEVFPFMIVGNVTSVKEDFVFVVVQVAQSKKLENEIIRIKIDDIEVFYVEEDGPKIQTIS</sequence>
<keyword evidence="2" id="KW-1185">Reference proteome</keyword>
<protein>
    <submittedName>
        <fullName evidence="1">Uncharacterized protein</fullName>
    </submittedName>
</protein>
<dbReference type="RefSeq" id="WP_335960123.1">
    <property type="nucleotide sequence ID" value="NZ_JAXBLX010000008.1"/>
</dbReference>
<comment type="caution">
    <text evidence="1">The sequence shown here is derived from an EMBL/GenBank/DDBJ whole genome shotgun (WGS) entry which is preliminary data.</text>
</comment>
<organism evidence="1 2">
    <name type="scientific">Halalkalibacter kiskunsagensis</name>
    <dbReference type="NCBI Taxonomy" id="1548599"/>
    <lineage>
        <taxon>Bacteria</taxon>
        <taxon>Bacillati</taxon>
        <taxon>Bacillota</taxon>
        <taxon>Bacilli</taxon>
        <taxon>Bacillales</taxon>
        <taxon>Bacillaceae</taxon>
        <taxon>Halalkalibacter</taxon>
    </lineage>
</organism>
<proteinExistence type="predicted"/>
<dbReference type="EMBL" id="JBHLUX010000092">
    <property type="protein sequence ID" value="MFC0473158.1"/>
    <property type="molecule type" value="Genomic_DNA"/>
</dbReference>
<gene>
    <name evidence="1" type="ORF">ACFFHM_22340</name>
</gene>
<evidence type="ECO:0000313" key="1">
    <source>
        <dbReference type="EMBL" id="MFC0473158.1"/>
    </source>
</evidence>
<dbReference type="Proteomes" id="UP001589838">
    <property type="component" value="Unassembled WGS sequence"/>
</dbReference>
<evidence type="ECO:0000313" key="2">
    <source>
        <dbReference type="Proteomes" id="UP001589838"/>
    </source>
</evidence>
<accession>A0ABV6KMC1</accession>